<protein>
    <recommendedName>
        <fullName evidence="16">Cytochrome P450 CYP749A22-like</fullName>
    </recommendedName>
</protein>
<keyword evidence="7 12" id="KW-0560">Oxidoreductase</keyword>
<feature type="binding site" description="axial binding residue" evidence="11">
    <location>
        <position position="470"/>
    </location>
    <ligand>
        <name>heme</name>
        <dbReference type="ChEBI" id="CHEBI:30413"/>
    </ligand>
    <ligandPart>
        <name>Fe</name>
        <dbReference type="ChEBI" id="CHEBI:18248"/>
    </ligandPart>
</feature>
<dbReference type="GO" id="GO:0016020">
    <property type="term" value="C:membrane"/>
    <property type="evidence" value="ECO:0007669"/>
    <property type="project" value="UniProtKB-SubCell"/>
</dbReference>
<evidence type="ECO:0008006" key="16">
    <source>
        <dbReference type="Google" id="ProtNLM"/>
    </source>
</evidence>
<sequence>MTSTLGGLAITLSSFVFLYLLLLALIKILYKQWWIPTRIKKTMNLQGVKGPPYRLIHGNTKEISNMIKEAMSRPKRLSHDILTQIYPHIHSWSKKYEGKTYLQWYGSQAQLIVMDTELCKEILNDKDRVYRKPKKEGFALRLQGNGLPGIEGEKWSKVRKISMHAFHGESLKTMIPAMIASTETMLNRWTIHEQGKEVEVFEEFRLLTSEVISRTAFGSSYLEGKNIFDMLMKLASFLVKNTYRLRIPGISRFFKIDDEIESEKIVKGIHDSIVEIVKKREVQAMTMSGEEDRFGDDFIGLLLKARHNPDVNQRITVDDLVDECKTFYFAGQETTNTLLAWTIFLLALHPDWQEEARKEVLQLFGKRSTPNSDGLAKLKTMSMILNETLRLYPPVVSIIRRVEKEVTLGRLTVPANVELHVPNLAFHHDPQLWGEDVHLFKPERFSEGVAKATKNNMVAYLPFGMGPRNCVGFNFATTEAKIALSMILQRYSFTLSPGYVHSPFRYITIRPQHGVQVMLHPL</sequence>
<evidence type="ECO:0000256" key="2">
    <source>
        <dbReference type="ARBA" id="ARBA00010617"/>
    </source>
</evidence>
<dbReference type="InterPro" id="IPR050665">
    <property type="entry name" value="Cytochrome_P450_Monooxygen"/>
</dbReference>
<dbReference type="InterPro" id="IPR002401">
    <property type="entry name" value="Cyt_P450_E_grp-I"/>
</dbReference>
<dbReference type="GO" id="GO:0016705">
    <property type="term" value="F:oxidoreductase activity, acting on paired donors, with incorporation or reduction of molecular oxygen"/>
    <property type="evidence" value="ECO:0007669"/>
    <property type="project" value="InterPro"/>
</dbReference>
<dbReference type="InterPro" id="IPR001128">
    <property type="entry name" value="Cyt_P450"/>
</dbReference>
<evidence type="ECO:0000256" key="7">
    <source>
        <dbReference type="ARBA" id="ARBA00023002"/>
    </source>
</evidence>
<dbReference type="InterPro" id="IPR017972">
    <property type="entry name" value="Cyt_P450_CS"/>
</dbReference>
<dbReference type="PANTHER" id="PTHR24282:SF20">
    <property type="entry name" value="CYTOCHROME P450 CYP749A22-LIKE"/>
    <property type="match status" value="1"/>
</dbReference>
<evidence type="ECO:0000256" key="9">
    <source>
        <dbReference type="ARBA" id="ARBA00023033"/>
    </source>
</evidence>
<keyword evidence="9 12" id="KW-0503">Monooxygenase</keyword>
<keyword evidence="3 11" id="KW-0349">Heme</keyword>
<dbReference type="PRINTS" id="PR00385">
    <property type="entry name" value="P450"/>
</dbReference>
<dbReference type="AlphaFoldDB" id="A0AAW1XDA7"/>
<dbReference type="GO" id="GO:0005506">
    <property type="term" value="F:iron ion binding"/>
    <property type="evidence" value="ECO:0007669"/>
    <property type="project" value="InterPro"/>
</dbReference>
<dbReference type="EMBL" id="JBEDUW010000004">
    <property type="protein sequence ID" value="KAK9934936.1"/>
    <property type="molecule type" value="Genomic_DNA"/>
</dbReference>
<dbReference type="PRINTS" id="PR00463">
    <property type="entry name" value="EP450I"/>
</dbReference>
<comment type="cofactor">
    <cofactor evidence="11">
        <name>heme</name>
        <dbReference type="ChEBI" id="CHEBI:30413"/>
    </cofactor>
</comment>
<evidence type="ECO:0000256" key="6">
    <source>
        <dbReference type="ARBA" id="ARBA00022989"/>
    </source>
</evidence>
<dbReference type="Proteomes" id="UP001457282">
    <property type="component" value="Unassembled WGS sequence"/>
</dbReference>
<dbReference type="Pfam" id="PF00067">
    <property type="entry name" value="p450"/>
    <property type="match status" value="1"/>
</dbReference>
<evidence type="ECO:0000256" key="10">
    <source>
        <dbReference type="ARBA" id="ARBA00023136"/>
    </source>
</evidence>
<proteinExistence type="inferred from homology"/>
<name>A0AAW1XDA7_RUBAR</name>
<gene>
    <name evidence="14" type="ORF">M0R45_022059</name>
</gene>
<evidence type="ECO:0000256" key="3">
    <source>
        <dbReference type="ARBA" id="ARBA00022617"/>
    </source>
</evidence>
<keyword evidence="8 11" id="KW-0408">Iron</keyword>
<dbReference type="PANTHER" id="PTHR24282">
    <property type="entry name" value="CYTOCHROME P450 FAMILY MEMBER"/>
    <property type="match status" value="1"/>
</dbReference>
<keyword evidence="10 13" id="KW-0472">Membrane</keyword>
<reference evidence="14 15" key="1">
    <citation type="journal article" date="2023" name="G3 (Bethesda)">
        <title>A chromosome-length genome assembly and annotation of blackberry (Rubus argutus, cv. 'Hillquist').</title>
        <authorList>
            <person name="Bruna T."/>
            <person name="Aryal R."/>
            <person name="Dudchenko O."/>
            <person name="Sargent D.J."/>
            <person name="Mead D."/>
            <person name="Buti M."/>
            <person name="Cavallini A."/>
            <person name="Hytonen T."/>
            <person name="Andres J."/>
            <person name="Pham M."/>
            <person name="Weisz D."/>
            <person name="Mascagni F."/>
            <person name="Usai G."/>
            <person name="Natali L."/>
            <person name="Bassil N."/>
            <person name="Fernandez G.E."/>
            <person name="Lomsadze A."/>
            <person name="Armour M."/>
            <person name="Olukolu B."/>
            <person name="Poorten T."/>
            <person name="Britton C."/>
            <person name="Davik J."/>
            <person name="Ashrafi H."/>
            <person name="Aiden E.L."/>
            <person name="Borodovsky M."/>
            <person name="Worthington M."/>
        </authorList>
    </citation>
    <scope>NUCLEOTIDE SEQUENCE [LARGE SCALE GENOMIC DNA]</scope>
    <source>
        <strain evidence="14">PI 553951</strain>
    </source>
</reference>
<dbReference type="PROSITE" id="PS00086">
    <property type="entry name" value="CYTOCHROME_P450"/>
    <property type="match status" value="1"/>
</dbReference>
<evidence type="ECO:0000256" key="13">
    <source>
        <dbReference type="SAM" id="Phobius"/>
    </source>
</evidence>
<dbReference type="InterPro" id="IPR036396">
    <property type="entry name" value="Cyt_P450_sf"/>
</dbReference>
<keyword evidence="5 11" id="KW-0479">Metal-binding</keyword>
<evidence type="ECO:0000256" key="4">
    <source>
        <dbReference type="ARBA" id="ARBA00022692"/>
    </source>
</evidence>
<comment type="caution">
    <text evidence="14">The sequence shown here is derived from an EMBL/GenBank/DDBJ whole genome shotgun (WGS) entry which is preliminary data.</text>
</comment>
<accession>A0AAW1XDA7</accession>
<evidence type="ECO:0000313" key="15">
    <source>
        <dbReference type="Proteomes" id="UP001457282"/>
    </source>
</evidence>
<evidence type="ECO:0000256" key="1">
    <source>
        <dbReference type="ARBA" id="ARBA00004167"/>
    </source>
</evidence>
<dbReference type="Gene3D" id="1.10.630.10">
    <property type="entry name" value="Cytochrome P450"/>
    <property type="match status" value="1"/>
</dbReference>
<comment type="subcellular location">
    <subcellularLocation>
        <location evidence="1">Membrane</location>
        <topology evidence="1">Single-pass membrane protein</topology>
    </subcellularLocation>
</comment>
<evidence type="ECO:0000256" key="11">
    <source>
        <dbReference type="PIRSR" id="PIRSR602401-1"/>
    </source>
</evidence>
<evidence type="ECO:0000256" key="12">
    <source>
        <dbReference type="RuleBase" id="RU000461"/>
    </source>
</evidence>
<feature type="transmembrane region" description="Helical" evidence="13">
    <location>
        <begin position="6"/>
        <end position="30"/>
    </location>
</feature>
<keyword evidence="4 13" id="KW-0812">Transmembrane</keyword>
<organism evidence="14 15">
    <name type="scientific">Rubus argutus</name>
    <name type="common">Southern blackberry</name>
    <dbReference type="NCBI Taxonomy" id="59490"/>
    <lineage>
        <taxon>Eukaryota</taxon>
        <taxon>Viridiplantae</taxon>
        <taxon>Streptophyta</taxon>
        <taxon>Embryophyta</taxon>
        <taxon>Tracheophyta</taxon>
        <taxon>Spermatophyta</taxon>
        <taxon>Magnoliopsida</taxon>
        <taxon>eudicotyledons</taxon>
        <taxon>Gunneridae</taxon>
        <taxon>Pentapetalae</taxon>
        <taxon>rosids</taxon>
        <taxon>fabids</taxon>
        <taxon>Rosales</taxon>
        <taxon>Rosaceae</taxon>
        <taxon>Rosoideae</taxon>
        <taxon>Rosoideae incertae sedis</taxon>
        <taxon>Rubus</taxon>
    </lineage>
</organism>
<dbReference type="GO" id="GO:0004497">
    <property type="term" value="F:monooxygenase activity"/>
    <property type="evidence" value="ECO:0007669"/>
    <property type="project" value="UniProtKB-KW"/>
</dbReference>
<evidence type="ECO:0000256" key="8">
    <source>
        <dbReference type="ARBA" id="ARBA00023004"/>
    </source>
</evidence>
<evidence type="ECO:0000313" key="14">
    <source>
        <dbReference type="EMBL" id="KAK9934936.1"/>
    </source>
</evidence>
<comment type="similarity">
    <text evidence="2 12">Belongs to the cytochrome P450 family.</text>
</comment>
<keyword evidence="6 13" id="KW-1133">Transmembrane helix</keyword>
<keyword evidence="15" id="KW-1185">Reference proteome</keyword>
<evidence type="ECO:0000256" key="5">
    <source>
        <dbReference type="ARBA" id="ARBA00022723"/>
    </source>
</evidence>
<dbReference type="SUPFAM" id="SSF48264">
    <property type="entry name" value="Cytochrome P450"/>
    <property type="match status" value="1"/>
</dbReference>
<dbReference type="GO" id="GO:0020037">
    <property type="term" value="F:heme binding"/>
    <property type="evidence" value="ECO:0007669"/>
    <property type="project" value="InterPro"/>
</dbReference>